<gene>
    <name evidence="5" type="ORF">FH972_022236</name>
</gene>
<evidence type="ECO:0000313" key="6">
    <source>
        <dbReference type="Proteomes" id="UP000327013"/>
    </source>
</evidence>
<feature type="domain" description="Putative 5'-nucleotidase C-terminal" evidence="4">
    <location>
        <begin position="367"/>
        <end position="584"/>
    </location>
</feature>
<accession>A0A5N6KS69</accession>
<dbReference type="Proteomes" id="UP000327013">
    <property type="component" value="Unassembled WGS sequence"/>
</dbReference>
<dbReference type="PANTHER" id="PTHR11575:SF43">
    <property type="entry name" value="SER_THR PROTEIN PHOSPHATASE FAMILY (AFU_ORTHOLOGUE AFUA_3G04160)"/>
    <property type="match status" value="1"/>
</dbReference>
<proteinExistence type="predicted"/>
<dbReference type="CDD" id="cd07407">
    <property type="entry name" value="MPP_YHR202W_N"/>
    <property type="match status" value="1"/>
</dbReference>
<dbReference type="Pfam" id="PF21953">
    <property type="entry name" value="NadN_nucleosid_C"/>
    <property type="match status" value="1"/>
</dbReference>
<evidence type="ECO:0000259" key="3">
    <source>
        <dbReference type="Pfam" id="PF00149"/>
    </source>
</evidence>
<dbReference type="GO" id="GO:0009166">
    <property type="term" value="P:nucleotide catabolic process"/>
    <property type="evidence" value="ECO:0007669"/>
    <property type="project" value="InterPro"/>
</dbReference>
<feature type="region of interest" description="Disordered" evidence="1">
    <location>
        <begin position="511"/>
        <end position="538"/>
    </location>
</feature>
<evidence type="ECO:0000256" key="1">
    <source>
        <dbReference type="SAM" id="MobiDB-lite"/>
    </source>
</evidence>
<dbReference type="InterPro" id="IPR004843">
    <property type="entry name" value="Calcineurin-like_PHP"/>
</dbReference>
<dbReference type="SUPFAM" id="SSF56300">
    <property type="entry name" value="Metallo-dependent phosphatases"/>
    <property type="match status" value="1"/>
</dbReference>
<dbReference type="InterPro" id="IPR053828">
    <property type="entry name" value="Nucleosidase_C"/>
</dbReference>
<dbReference type="Gene3D" id="3.60.21.10">
    <property type="match status" value="1"/>
</dbReference>
<dbReference type="PIRSF" id="PIRSF017316">
    <property type="entry name" value="Pesterase_C1039"/>
    <property type="match status" value="1"/>
</dbReference>
<dbReference type="InterPro" id="IPR014485">
    <property type="entry name" value="Pesterase_C1039"/>
</dbReference>
<evidence type="ECO:0000259" key="4">
    <source>
        <dbReference type="Pfam" id="PF21953"/>
    </source>
</evidence>
<dbReference type="FunFam" id="3.60.21.10:FF:000043">
    <property type="entry name" value="Ser/Thr protein phosphatase family"/>
    <property type="match status" value="1"/>
</dbReference>
<feature type="domain" description="Calcineurin-like phosphoesterase" evidence="3">
    <location>
        <begin position="42"/>
        <end position="266"/>
    </location>
</feature>
<dbReference type="AlphaFoldDB" id="A0A5N6KS69"/>
<dbReference type="Gene3D" id="3.90.780.10">
    <property type="entry name" value="5'-Nucleotidase, C-terminal domain"/>
    <property type="match status" value="2"/>
</dbReference>
<feature type="chain" id="PRO_5024379170" evidence="2">
    <location>
        <begin position="21"/>
        <end position="625"/>
    </location>
</feature>
<comment type="caution">
    <text evidence="5">The sequence shown here is derived from an EMBL/GenBank/DDBJ whole genome shotgun (WGS) entry which is preliminary data.</text>
</comment>
<protein>
    <submittedName>
        <fullName evidence="5">Uncharacterized protein</fullName>
    </submittedName>
</protein>
<dbReference type="Pfam" id="PF00149">
    <property type="entry name" value="Metallophos"/>
    <property type="match status" value="1"/>
</dbReference>
<organism evidence="5 6">
    <name type="scientific">Carpinus fangiana</name>
    <dbReference type="NCBI Taxonomy" id="176857"/>
    <lineage>
        <taxon>Eukaryota</taxon>
        <taxon>Viridiplantae</taxon>
        <taxon>Streptophyta</taxon>
        <taxon>Embryophyta</taxon>
        <taxon>Tracheophyta</taxon>
        <taxon>Spermatophyta</taxon>
        <taxon>Magnoliopsida</taxon>
        <taxon>eudicotyledons</taxon>
        <taxon>Gunneridae</taxon>
        <taxon>Pentapetalae</taxon>
        <taxon>rosids</taxon>
        <taxon>fabids</taxon>
        <taxon>Fagales</taxon>
        <taxon>Betulaceae</taxon>
        <taxon>Carpinus</taxon>
    </lineage>
</organism>
<reference evidence="5 6" key="1">
    <citation type="submission" date="2019-06" db="EMBL/GenBank/DDBJ databases">
        <title>A chromosomal-level reference genome of Carpinus fangiana (Coryloideae, Betulaceae).</title>
        <authorList>
            <person name="Yang X."/>
            <person name="Wang Z."/>
            <person name="Zhang L."/>
            <person name="Hao G."/>
            <person name="Liu J."/>
            <person name="Yang Y."/>
        </authorList>
    </citation>
    <scope>NUCLEOTIDE SEQUENCE [LARGE SCALE GENOMIC DNA]</scope>
    <source>
        <strain evidence="5">Cfa_2016G</strain>
        <tissue evidence="5">Leaf</tissue>
    </source>
</reference>
<evidence type="ECO:0000313" key="5">
    <source>
        <dbReference type="EMBL" id="KAB8339303.1"/>
    </source>
</evidence>
<dbReference type="GO" id="GO:0005576">
    <property type="term" value="C:extracellular region"/>
    <property type="evidence" value="ECO:0007669"/>
    <property type="project" value="UniProtKB-ARBA"/>
</dbReference>
<dbReference type="GO" id="GO:0016787">
    <property type="term" value="F:hydrolase activity"/>
    <property type="evidence" value="ECO:0007669"/>
    <property type="project" value="InterPro"/>
</dbReference>
<sequence>MTMAASLVSLALALAASAHAAQPSAPSPKAAPLRNLQWGQLNFLHTTDTHGWHGGHLQEPSYSADWGDYISFAHHMHQMADKEGVDLLLIDTGDRVEGNGLYDSSKPKGKYTFDIFKQQDIDVLCSGNHELYKQSSSENEFYKSVPNFKGNYLASNIDIHNPDTDKFEPLARRWRKFTTKNQGIRVTAFGFLFNFQGNYNNTRVQPVQDTIKEKWFQDAIRDKETDLFLVVGHVAIRSEEYDALFSAIRGEQWDTPIQFFGGHTHIRDYKKYDKKSVALESGRYMETIGFMSIDGLNTGGKNKSSVARANPTFHRRYIDNNLFSFYHHSQTNSTSFPTERGTNVTKAITSARSAMNLDDTLGCAPQDFWISRARVNDSSSIFQWLGNKVIPDQLNGDTGSTKSNPKLVISNTGAMRFDIFKGPFTKDSEFLVSPFTSGFRYIKDVDYSVASRVLDVLNSGDQMLKNLDPKLDTTMLSPPEQLSVTVKDTRSLDSNSLSQWKHSLESALHADGLQSPLSKPSDLTPGYTTVDDDGDQGDDTLHSPISFYRVPNCIQSSIGFDPKNGTTPEKVDVVYNAFVEPWIILALKFLGGSYEAKDTLDYMGGVTQTKVIADWVKKNWPCEKD</sequence>
<keyword evidence="6" id="KW-1185">Reference proteome</keyword>
<feature type="signal peptide" evidence="2">
    <location>
        <begin position="1"/>
        <end position="20"/>
    </location>
</feature>
<name>A0A5N6KS69_9ROSI</name>
<dbReference type="InterPro" id="IPR041823">
    <property type="entry name" value="YHR202W_N"/>
</dbReference>
<evidence type="ECO:0000256" key="2">
    <source>
        <dbReference type="SAM" id="SignalP"/>
    </source>
</evidence>
<dbReference type="OrthoDB" id="7722975at2759"/>
<dbReference type="PANTHER" id="PTHR11575">
    <property type="entry name" value="5'-NUCLEOTIDASE-RELATED"/>
    <property type="match status" value="1"/>
</dbReference>
<dbReference type="GO" id="GO:0005829">
    <property type="term" value="C:cytosol"/>
    <property type="evidence" value="ECO:0007669"/>
    <property type="project" value="TreeGrafter"/>
</dbReference>
<dbReference type="InterPro" id="IPR029052">
    <property type="entry name" value="Metallo-depent_PP-like"/>
</dbReference>
<keyword evidence="2" id="KW-0732">Signal</keyword>
<dbReference type="EMBL" id="VIBQ01000010">
    <property type="protein sequence ID" value="KAB8339303.1"/>
    <property type="molecule type" value="Genomic_DNA"/>
</dbReference>
<dbReference type="InterPro" id="IPR036907">
    <property type="entry name" value="5'-Nucleotdase_C_sf"/>
</dbReference>
<dbReference type="SUPFAM" id="SSF55816">
    <property type="entry name" value="5'-nucleotidase (syn. UDP-sugar hydrolase), C-terminal domain"/>
    <property type="match status" value="1"/>
</dbReference>
<dbReference type="InterPro" id="IPR006179">
    <property type="entry name" value="5_nucleotidase/apyrase"/>
</dbReference>